<proteinExistence type="predicted"/>
<accession>A0ABD3H2X4</accession>
<gene>
    <name evidence="2" type="ORF">R1sor_002809</name>
</gene>
<evidence type="ECO:0000256" key="1">
    <source>
        <dbReference type="SAM" id="MobiDB-lite"/>
    </source>
</evidence>
<dbReference type="AlphaFoldDB" id="A0ABD3H2X4"/>
<feature type="compositionally biased region" description="Acidic residues" evidence="1">
    <location>
        <begin position="515"/>
        <end position="525"/>
    </location>
</feature>
<name>A0ABD3H2X4_9MARC</name>
<evidence type="ECO:0000313" key="3">
    <source>
        <dbReference type="Proteomes" id="UP001633002"/>
    </source>
</evidence>
<feature type="region of interest" description="Disordered" evidence="1">
    <location>
        <begin position="161"/>
        <end position="273"/>
    </location>
</feature>
<feature type="region of interest" description="Disordered" evidence="1">
    <location>
        <begin position="395"/>
        <end position="416"/>
    </location>
</feature>
<sequence>MSTFAVKPFRAADIFRNVTVKKSKAKWFVREALHVFGALSIFLQSSKKDPVNTGFVVHIGQEKDQVDVLVQNEKELVCYELLLKNIQIREFSIPLQKVLGPELNVDALGEYLVADPKWKFVERDSVKLALRLGILKPPQGSKAQDMLPHNKEWDSYKAREEARLKAQATQREDPPEENVEDDPASKIVSPEVDRAKKKRNDGGSQRDSFLSIPKPPPGTRRPRSTAPSSSHATTSEPSDSQGAPEYMVPENTPAEETDSEGEEPFPVTQTPKVQPLSALSEVELNRDEKNQIHRVAISRCLVDQSVLRIPIEQFHVPSCDSNSENWGPYQIRACSRSFVSDLKKHMQSNAYAHYHNFILLVDPWDCKDKASWVFPPPSKWRFYKDRSSSNSITKALFGVDEPEPEPEGGKRNRASKAKSLVQVLPPEFLDHIDFARAYKEAKEAGRAVLVPDQNHKHWVKEGKVTRGHKHSKDVAPPTCDGEASLVDMSVPVTVDDVIRLEKDQVPRSAGTGGSEADDGTEDPEAIDPGVHAKEAEEAEEEVPEHERRLGEEGIVPDSIVAE</sequence>
<feature type="region of interest" description="Disordered" evidence="1">
    <location>
        <begin position="501"/>
        <end position="562"/>
    </location>
</feature>
<dbReference type="EMBL" id="JBJQOH010000006">
    <property type="protein sequence ID" value="KAL3684787.1"/>
    <property type="molecule type" value="Genomic_DNA"/>
</dbReference>
<protein>
    <submittedName>
        <fullName evidence="2">Uncharacterized protein</fullName>
    </submittedName>
</protein>
<feature type="compositionally biased region" description="Low complexity" evidence="1">
    <location>
        <begin position="224"/>
        <end position="240"/>
    </location>
</feature>
<organism evidence="2 3">
    <name type="scientific">Riccia sorocarpa</name>
    <dbReference type="NCBI Taxonomy" id="122646"/>
    <lineage>
        <taxon>Eukaryota</taxon>
        <taxon>Viridiplantae</taxon>
        <taxon>Streptophyta</taxon>
        <taxon>Embryophyta</taxon>
        <taxon>Marchantiophyta</taxon>
        <taxon>Marchantiopsida</taxon>
        <taxon>Marchantiidae</taxon>
        <taxon>Marchantiales</taxon>
        <taxon>Ricciaceae</taxon>
        <taxon>Riccia</taxon>
    </lineage>
</organism>
<comment type="caution">
    <text evidence="2">The sequence shown here is derived from an EMBL/GenBank/DDBJ whole genome shotgun (WGS) entry which is preliminary data.</text>
</comment>
<keyword evidence="3" id="KW-1185">Reference proteome</keyword>
<reference evidence="2 3" key="1">
    <citation type="submission" date="2024-09" db="EMBL/GenBank/DDBJ databases">
        <title>Chromosome-scale assembly of Riccia sorocarpa.</title>
        <authorList>
            <person name="Paukszto L."/>
        </authorList>
    </citation>
    <scope>NUCLEOTIDE SEQUENCE [LARGE SCALE GENOMIC DNA]</scope>
    <source>
        <strain evidence="2">LP-2024</strain>
        <tissue evidence="2">Aerial parts of the thallus</tissue>
    </source>
</reference>
<evidence type="ECO:0000313" key="2">
    <source>
        <dbReference type="EMBL" id="KAL3684787.1"/>
    </source>
</evidence>
<feature type="compositionally biased region" description="Acidic residues" evidence="1">
    <location>
        <begin position="253"/>
        <end position="263"/>
    </location>
</feature>
<dbReference type="Proteomes" id="UP001633002">
    <property type="component" value="Unassembled WGS sequence"/>
</dbReference>